<organism evidence="1">
    <name type="scientific">Zea mays</name>
    <name type="common">Maize</name>
    <dbReference type="NCBI Taxonomy" id="4577"/>
    <lineage>
        <taxon>Eukaryota</taxon>
        <taxon>Viridiplantae</taxon>
        <taxon>Streptophyta</taxon>
        <taxon>Embryophyta</taxon>
        <taxon>Tracheophyta</taxon>
        <taxon>Spermatophyta</taxon>
        <taxon>Magnoliopsida</taxon>
        <taxon>Liliopsida</taxon>
        <taxon>Poales</taxon>
        <taxon>Poaceae</taxon>
        <taxon>PACMAD clade</taxon>
        <taxon>Panicoideae</taxon>
        <taxon>Andropogonodae</taxon>
        <taxon>Andropogoneae</taxon>
        <taxon>Tripsacinae</taxon>
        <taxon>Zea</taxon>
    </lineage>
</organism>
<feature type="non-terminal residue" evidence="1">
    <location>
        <position position="1"/>
    </location>
</feature>
<dbReference type="Gene3D" id="1.10.10.10">
    <property type="entry name" value="Winged helix-like DNA-binding domain superfamily/Winged helix DNA-binding domain"/>
    <property type="match status" value="1"/>
</dbReference>
<reference evidence="1" key="1">
    <citation type="journal article" date="2018" name="Nat. Genet.">
        <title>Extensive intraspecific gene order and gene structural variations between Mo17 and other maize genomes.</title>
        <authorList>
            <person name="Sun S."/>
            <person name="Zhou Y."/>
            <person name="Chen J."/>
            <person name="Shi J."/>
            <person name="Zhao H."/>
            <person name="Zhao H."/>
            <person name="Song W."/>
            <person name="Zhang M."/>
            <person name="Cui Y."/>
            <person name="Dong X."/>
            <person name="Liu H."/>
            <person name="Ma X."/>
            <person name="Jiao Y."/>
            <person name="Wang B."/>
            <person name="Wei X."/>
            <person name="Stein J.C."/>
            <person name="Glaubitz J.C."/>
            <person name="Lu F."/>
            <person name="Yu G."/>
            <person name="Liang C."/>
            <person name="Fengler K."/>
            <person name="Li B."/>
            <person name="Rafalski A."/>
            <person name="Schnable P.S."/>
            <person name="Ware D.H."/>
            <person name="Buckler E.S."/>
            <person name="Lai J."/>
        </authorList>
    </citation>
    <scope>NUCLEOTIDE SEQUENCE [LARGE SCALE GENOMIC DNA]</scope>
    <source>
        <tissue evidence="1">Seedling</tissue>
    </source>
</reference>
<sequence length="153" mass="17302">SYHLTQFPSWNVISCFVLSNRDVLSCFNNFSGVLGDLLQILVQRAKNRYTWLRIEGVPAALKELKEMKLREMSGSPVLLPIEDSSTTNIIERRSPLGSSLKILSSSSSPWRTHNDSNVREAAKVCRLYDIANVLSSLNFIEKTQQVDTRKPAF</sequence>
<dbReference type="EMBL" id="NCVQ01000010">
    <property type="protein sequence ID" value="PWZ06439.1"/>
    <property type="molecule type" value="Genomic_DNA"/>
</dbReference>
<evidence type="ECO:0000313" key="1">
    <source>
        <dbReference type="EMBL" id="PWZ06439.1"/>
    </source>
</evidence>
<accession>A0A3L6DD43</accession>
<dbReference type="Proteomes" id="UP000251960">
    <property type="component" value="Chromosome 9"/>
</dbReference>
<protein>
    <submittedName>
        <fullName evidence="1">E2F transcription factor-like E2FE</fullName>
    </submittedName>
</protein>
<dbReference type="AlphaFoldDB" id="A0A3L6DD43"/>
<name>A0A3L6DD43_MAIZE</name>
<dbReference type="InterPro" id="IPR036388">
    <property type="entry name" value="WH-like_DNA-bd_sf"/>
</dbReference>
<comment type="caution">
    <text evidence="1">The sequence shown here is derived from an EMBL/GenBank/DDBJ whole genome shotgun (WGS) entry which is preliminary data.</text>
</comment>
<gene>
    <name evidence="1" type="primary">E2FE_3</name>
    <name evidence="1" type="ORF">Zm00014a_024838</name>
</gene>
<proteinExistence type="predicted"/>